<gene>
    <name evidence="2" type="ORF">OYT1_ch2651</name>
</gene>
<evidence type="ECO:0000313" key="2">
    <source>
        <dbReference type="EMBL" id="BBE52163.1"/>
    </source>
</evidence>
<feature type="transmembrane region" description="Helical" evidence="1">
    <location>
        <begin position="100"/>
        <end position="117"/>
    </location>
</feature>
<dbReference type="EMBL" id="AP018738">
    <property type="protein sequence ID" value="BBE52163.1"/>
    <property type="molecule type" value="Genomic_DNA"/>
</dbReference>
<keyword evidence="1" id="KW-1133">Transmembrane helix</keyword>
<proteinExistence type="predicted"/>
<feature type="transmembrane region" description="Helical" evidence="1">
    <location>
        <begin position="123"/>
        <end position="143"/>
    </location>
</feature>
<evidence type="ECO:0000256" key="1">
    <source>
        <dbReference type="SAM" id="Phobius"/>
    </source>
</evidence>
<keyword evidence="3" id="KW-1185">Reference proteome</keyword>
<keyword evidence="1" id="KW-0812">Transmembrane</keyword>
<evidence type="ECO:0000313" key="3">
    <source>
        <dbReference type="Proteomes" id="UP000033070"/>
    </source>
</evidence>
<feature type="transmembrane region" description="Helical" evidence="1">
    <location>
        <begin position="55"/>
        <end position="79"/>
    </location>
</feature>
<protein>
    <submittedName>
        <fullName evidence="2">Uncharacterized protein</fullName>
    </submittedName>
</protein>
<name>A0A2Z6GEW9_9PROT</name>
<dbReference type="KEGG" id="fam:OYT1_ch2651"/>
<reference evidence="2 3" key="1">
    <citation type="submission" date="2018-06" db="EMBL/GenBank/DDBJ databases">
        <title>OYT1 Genome Sequencing.</title>
        <authorList>
            <person name="Kato S."/>
            <person name="Itoh T."/>
            <person name="Ohkuma M."/>
        </authorList>
    </citation>
    <scope>NUCLEOTIDE SEQUENCE [LARGE SCALE GENOMIC DNA]</scope>
    <source>
        <strain evidence="2 3">OYT1</strain>
    </source>
</reference>
<dbReference type="AlphaFoldDB" id="A0A2Z6GEW9"/>
<dbReference type="OrthoDB" id="9847851at2"/>
<dbReference type="RefSeq" id="WP_145983723.1">
    <property type="nucleotide sequence ID" value="NZ_AP018738.1"/>
</dbReference>
<accession>A0A2Z6GEW9</accession>
<keyword evidence="1" id="KW-0472">Membrane</keyword>
<dbReference type="STRING" id="1188319.OYT1_01216"/>
<organism evidence="2 3">
    <name type="scientific">Ferriphaselus amnicola</name>
    <dbReference type="NCBI Taxonomy" id="1188319"/>
    <lineage>
        <taxon>Bacteria</taxon>
        <taxon>Pseudomonadati</taxon>
        <taxon>Pseudomonadota</taxon>
        <taxon>Betaproteobacteria</taxon>
        <taxon>Nitrosomonadales</taxon>
        <taxon>Gallionellaceae</taxon>
        <taxon>Ferriphaselus</taxon>
    </lineage>
</organism>
<dbReference type="Proteomes" id="UP000033070">
    <property type="component" value="Chromosome"/>
</dbReference>
<sequence>MSKDLYVLLLSVLLLILVIKVWRKISSVREKAIARGESMAISRAFSFDIFHGLGAIVPLGIFVIAAALFLVIFPCVFAAGLNYTDPTFYRDYFSEDMGKICAALGLVNATIFAIFFWPNFFEVVIFGLIALLVGALYSLVAGFDPSQSVVFVTHTVQNQIAQFISFVRLDLLKI</sequence>